<evidence type="ECO:0000313" key="6">
    <source>
        <dbReference type="Proteomes" id="UP000190774"/>
    </source>
</evidence>
<organism evidence="5 6">
    <name type="scientific">Prosthecobacter debontii</name>
    <dbReference type="NCBI Taxonomy" id="48467"/>
    <lineage>
        <taxon>Bacteria</taxon>
        <taxon>Pseudomonadati</taxon>
        <taxon>Verrucomicrobiota</taxon>
        <taxon>Verrucomicrobiia</taxon>
        <taxon>Verrucomicrobiales</taxon>
        <taxon>Verrucomicrobiaceae</taxon>
        <taxon>Prosthecobacter</taxon>
    </lineage>
</organism>
<dbReference type="RefSeq" id="WP_078815700.1">
    <property type="nucleotide sequence ID" value="NZ_FUYE01000021.1"/>
</dbReference>
<dbReference type="InterPro" id="IPR009288">
    <property type="entry name" value="AIG2-like_dom"/>
</dbReference>
<dbReference type="InterPro" id="IPR013024">
    <property type="entry name" value="GGCT-like"/>
</dbReference>
<dbReference type="CDD" id="cd06661">
    <property type="entry name" value="GGCT_like"/>
    <property type="match status" value="1"/>
</dbReference>
<feature type="domain" description="Gamma-glutamylcyclotransferase AIG2-like" evidence="4">
    <location>
        <begin position="3"/>
        <end position="104"/>
    </location>
</feature>
<dbReference type="STRING" id="48467.SAMN02745166_04579"/>
<dbReference type="GO" id="GO:0005829">
    <property type="term" value="C:cytosol"/>
    <property type="evidence" value="ECO:0007669"/>
    <property type="project" value="TreeGrafter"/>
</dbReference>
<dbReference type="InterPro" id="IPR036568">
    <property type="entry name" value="GGCT-like_sf"/>
</dbReference>
<keyword evidence="5" id="KW-0808">Transferase</keyword>
<evidence type="ECO:0000256" key="1">
    <source>
        <dbReference type="ARBA" id="ARBA00008861"/>
    </source>
</evidence>
<dbReference type="GO" id="GO:0061929">
    <property type="term" value="F:gamma-glutamylaminecyclotransferase activity"/>
    <property type="evidence" value="ECO:0007669"/>
    <property type="project" value="InterPro"/>
</dbReference>
<dbReference type="PANTHER" id="PTHR12510:SF4">
    <property type="entry name" value="GAMMA-GLUTAMYLAMINECYCLOTRANSFERASE"/>
    <property type="match status" value="1"/>
</dbReference>
<dbReference type="Gene3D" id="3.10.490.10">
    <property type="entry name" value="Gamma-glutamyl cyclotransferase-like"/>
    <property type="match status" value="1"/>
</dbReference>
<reference evidence="6" key="1">
    <citation type="submission" date="2017-02" db="EMBL/GenBank/DDBJ databases">
        <authorList>
            <person name="Varghese N."/>
            <person name="Submissions S."/>
        </authorList>
    </citation>
    <scope>NUCLEOTIDE SEQUENCE [LARGE SCALE GENOMIC DNA]</scope>
    <source>
        <strain evidence="6">ATCC 700200</strain>
    </source>
</reference>
<dbReference type="PANTHER" id="PTHR12510">
    <property type="entry name" value="TROPONIN C-AKIN-1 PROTEIN"/>
    <property type="match status" value="1"/>
</dbReference>
<evidence type="ECO:0000313" key="5">
    <source>
        <dbReference type="EMBL" id="SKB06891.1"/>
    </source>
</evidence>
<name>A0A1T4Z007_9BACT</name>
<evidence type="ECO:0000259" key="4">
    <source>
        <dbReference type="Pfam" id="PF06094"/>
    </source>
</evidence>
<dbReference type="EMBL" id="FUYE01000021">
    <property type="protein sequence ID" value="SKB06891.1"/>
    <property type="molecule type" value="Genomic_DNA"/>
</dbReference>
<dbReference type="AlphaFoldDB" id="A0A1T4Z007"/>
<dbReference type="GO" id="GO:0016740">
    <property type="term" value="F:transferase activity"/>
    <property type="evidence" value="ECO:0007669"/>
    <property type="project" value="UniProtKB-KW"/>
</dbReference>
<protein>
    <recommendedName>
        <fullName evidence="3">Gamma-glutamylcyclotransferase family protein</fullName>
    </recommendedName>
</protein>
<proteinExistence type="inferred from homology"/>
<evidence type="ECO:0000256" key="2">
    <source>
        <dbReference type="PIRSR" id="PIRSR639126-1"/>
    </source>
</evidence>
<accession>A0A1T4Z007</accession>
<keyword evidence="6" id="KW-1185">Reference proteome</keyword>
<dbReference type="OrthoDB" id="8538589at2"/>
<sequence length="121" mass="13914">MLIFVYGTLKRDGSNHHWMQGQKFVAEASTEPHYRLYELEGYPGMVSTSDGLSIQGEVWEVDAAGLHRLDLLEDTASGEYVRERLPMQPPFDTQHVEGYRYLLPIDGKKDLGDNWLIDRPF</sequence>
<comment type="similarity">
    <text evidence="1 3">Belongs to the gamma-glutamylcyclotransferase family.</text>
</comment>
<dbReference type="Proteomes" id="UP000190774">
    <property type="component" value="Unassembled WGS sequence"/>
</dbReference>
<dbReference type="Pfam" id="PF06094">
    <property type="entry name" value="GGACT"/>
    <property type="match status" value="1"/>
</dbReference>
<gene>
    <name evidence="5" type="ORF">SAMN02745166_04579</name>
</gene>
<dbReference type="InterPro" id="IPR039126">
    <property type="entry name" value="GGACT"/>
</dbReference>
<evidence type="ECO:0000256" key="3">
    <source>
        <dbReference type="RuleBase" id="RU367036"/>
    </source>
</evidence>
<feature type="active site" description="Proton acceptor" evidence="2">
    <location>
        <position position="73"/>
    </location>
</feature>
<dbReference type="SUPFAM" id="SSF110857">
    <property type="entry name" value="Gamma-glutamyl cyclotransferase-like"/>
    <property type="match status" value="1"/>
</dbReference>